<dbReference type="STRING" id="1703779.AMJ83_02110"/>
<dbReference type="EMBL" id="LJUJ01000002">
    <property type="protein sequence ID" value="KPK64524.1"/>
    <property type="molecule type" value="Genomic_DNA"/>
</dbReference>
<protein>
    <recommendedName>
        <fullName evidence="1">Uracil-DNA glycosylase-like domain-containing protein</fullName>
    </recommendedName>
</protein>
<reference evidence="2 3" key="1">
    <citation type="journal article" date="2015" name="Microbiome">
        <title>Genomic resolution of linkages in carbon, nitrogen, and sulfur cycling among widespread estuary sediment bacteria.</title>
        <authorList>
            <person name="Baker B.J."/>
            <person name="Lazar C.S."/>
            <person name="Teske A.P."/>
            <person name="Dick G.J."/>
        </authorList>
    </citation>
    <scope>NUCLEOTIDE SEQUENCE [LARGE SCALE GENOMIC DNA]</scope>
    <source>
        <strain evidence="2">SM23_42</strain>
    </source>
</reference>
<evidence type="ECO:0000259" key="1">
    <source>
        <dbReference type="Pfam" id="PF03167"/>
    </source>
</evidence>
<comment type="caution">
    <text evidence="2">The sequence shown here is derived from an EMBL/GenBank/DDBJ whole genome shotgun (WGS) entry which is preliminary data.</text>
</comment>
<gene>
    <name evidence="2" type="ORF">AMJ83_02110</name>
</gene>
<proteinExistence type="predicted"/>
<dbReference type="Proteomes" id="UP000051373">
    <property type="component" value="Unassembled WGS sequence"/>
</dbReference>
<organism evidence="2 3">
    <name type="scientific">candidate division WOR_3 bacterium SM23_42</name>
    <dbReference type="NCBI Taxonomy" id="1703779"/>
    <lineage>
        <taxon>Bacteria</taxon>
        <taxon>Bacteria division WOR-3</taxon>
    </lineage>
</organism>
<dbReference type="SUPFAM" id="SSF52141">
    <property type="entry name" value="Uracil-DNA glycosylase-like"/>
    <property type="match status" value="1"/>
</dbReference>
<dbReference type="CDD" id="cd10035">
    <property type="entry name" value="UDG_like"/>
    <property type="match status" value="1"/>
</dbReference>
<evidence type="ECO:0000313" key="3">
    <source>
        <dbReference type="Proteomes" id="UP000051373"/>
    </source>
</evidence>
<dbReference type="InterPro" id="IPR036895">
    <property type="entry name" value="Uracil-DNA_glycosylase-like_sf"/>
</dbReference>
<name>A0A0S8FXU5_UNCW3</name>
<dbReference type="Pfam" id="PF03167">
    <property type="entry name" value="UDG"/>
    <property type="match status" value="1"/>
</dbReference>
<feature type="domain" description="Uracil-DNA glycosylase-like" evidence="1">
    <location>
        <begin position="58"/>
        <end position="186"/>
    </location>
</feature>
<sequence length="220" mass="25501">MVLDCLWRFFENRVFNIPSSDRLFNQYRDRNAEVDLSNAPEIRRKNLFRYFSSFRKWPSVVLIGEAPGPWGCRFSGIPFTGERQLLMRALPFVGRQSSRDKPLLELKKRPPYVSNSARLFWGTMLVYHPRFFVWNCVPFHPYIGGSILSVRTPTSGEVLGYADILSEILSLLRPERTIAVGRKAQFSLEHLEIPCDYVRHPSQGGAIKFKDGIKQLFKML</sequence>
<dbReference type="AlphaFoldDB" id="A0A0S8FXU5"/>
<accession>A0A0S8FXU5</accession>
<dbReference type="InterPro" id="IPR005122">
    <property type="entry name" value="Uracil-DNA_glycosylase-like"/>
</dbReference>
<evidence type="ECO:0000313" key="2">
    <source>
        <dbReference type="EMBL" id="KPK64524.1"/>
    </source>
</evidence>
<dbReference type="Gene3D" id="3.40.470.10">
    <property type="entry name" value="Uracil-DNA glycosylase-like domain"/>
    <property type="match status" value="1"/>
</dbReference>